<accession>A0ABW4A6C8</accession>
<comment type="caution">
    <text evidence="1">The sequence shown here is derived from an EMBL/GenBank/DDBJ whole genome shotgun (WGS) entry which is preliminary data.</text>
</comment>
<evidence type="ECO:0000313" key="2">
    <source>
        <dbReference type="Proteomes" id="UP001597183"/>
    </source>
</evidence>
<organism evidence="1 2">
    <name type="scientific">Actinoplanes sichuanensis</name>
    <dbReference type="NCBI Taxonomy" id="512349"/>
    <lineage>
        <taxon>Bacteria</taxon>
        <taxon>Bacillati</taxon>
        <taxon>Actinomycetota</taxon>
        <taxon>Actinomycetes</taxon>
        <taxon>Micromonosporales</taxon>
        <taxon>Micromonosporaceae</taxon>
        <taxon>Actinoplanes</taxon>
    </lineage>
</organism>
<dbReference type="Proteomes" id="UP001597183">
    <property type="component" value="Unassembled WGS sequence"/>
</dbReference>
<dbReference type="RefSeq" id="WP_317786546.1">
    <property type="nucleotide sequence ID" value="NZ_AP028461.1"/>
</dbReference>
<keyword evidence="2" id="KW-1185">Reference proteome</keyword>
<proteinExistence type="predicted"/>
<reference evidence="2" key="1">
    <citation type="journal article" date="2019" name="Int. J. Syst. Evol. Microbiol.">
        <title>The Global Catalogue of Microorganisms (GCM) 10K type strain sequencing project: providing services to taxonomists for standard genome sequencing and annotation.</title>
        <authorList>
            <consortium name="The Broad Institute Genomics Platform"/>
            <consortium name="The Broad Institute Genome Sequencing Center for Infectious Disease"/>
            <person name="Wu L."/>
            <person name="Ma J."/>
        </authorList>
    </citation>
    <scope>NUCLEOTIDE SEQUENCE [LARGE SCALE GENOMIC DNA]</scope>
    <source>
        <strain evidence="2">CCM 7526</strain>
    </source>
</reference>
<evidence type="ECO:0000313" key="1">
    <source>
        <dbReference type="EMBL" id="MFD1366172.1"/>
    </source>
</evidence>
<name>A0ABW4A6C8_9ACTN</name>
<protein>
    <submittedName>
        <fullName evidence="1">Uncharacterized protein</fullName>
    </submittedName>
</protein>
<dbReference type="EMBL" id="JBHTMK010000016">
    <property type="protein sequence ID" value="MFD1366172.1"/>
    <property type="molecule type" value="Genomic_DNA"/>
</dbReference>
<gene>
    <name evidence="1" type="ORF">ACFQ5G_12530</name>
</gene>
<sequence length="183" mass="20399">MTSTLTRPNTYSAYVDGFGTARRIQALCRLGWSLAEQAHITGRTVAEFETLVRAEPVPTRVAYLIARLYDRLATSGWRRSPAAEATRVWAAEQGWAPPMEWTTETIDDPAALPASTPGSGPQRLAAWLVNYRLLEAQGLTRRQIADKLGTRPELIRHRLRRARQHGWASAATHPTTALEGSRR</sequence>